<keyword evidence="2 4" id="KW-0863">Zinc-finger</keyword>
<dbReference type="GO" id="GO:0005737">
    <property type="term" value="C:cytoplasm"/>
    <property type="evidence" value="ECO:0007669"/>
    <property type="project" value="TreeGrafter"/>
</dbReference>
<keyword evidence="1" id="KW-0479">Metal-binding</keyword>
<dbReference type="SUPFAM" id="SSF49599">
    <property type="entry name" value="TRAF domain-like"/>
    <property type="match status" value="1"/>
</dbReference>
<feature type="non-terminal residue" evidence="6">
    <location>
        <position position="1"/>
    </location>
</feature>
<dbReference type="PROSITE" id="PS51081">
    <property type="entry name" value="ZF_SIAH"/>
    <property type="match status" value="1"/>
</dbReference>
<name>A0A834I2Z8_RHYFE</name>
<comment type="caution">
    <text evidence="6">The sequence shown here is derived from an EMBL/GenBank/DDBJ whole genome shotgun (WGS) entry which is preliminary data.</text>
</comment>
<protein>
    <recommendedName>
        <fullName evidence="5">SIAH-type domain-containing protein</fullName>
    </recommendedName>
</protein>
<dbReference type="InterPro" id="IPR013083">
    <property type="entry name" value="Znf_RING/FYVE/PHD"/>
</dbReference>
<gene>
    <name evidence="6" type="ORF">GWI33_013610</name>
</gene>
<dbReference type="InterPro" id="IPR004162">
    <property type="entry name" value="SINA-like_animal"/>
</dbReference>
<dbReference type="PROSITE" id="PS00028">
    <property type="entry name" value="ZINC_FINGER_C2H2_1"/>
    <property type="match status" value="1"/>
</dbReference>
<dbReference type="AlphaFoldDB" id="A0A834I2Z8"/>
<accession>A0A834I2Z8</accession>
<dbReference type="GO" id="GO:0008270">
    <property type="term" value="F:zinc ion binding"/>
    <property type="evidence" value="ECO:0007669"/>
    <property type="project" value="UniProtKB-KW"/>
</dbReference>
<dbReference type="GO" id="GO:0031624">
    <property type="term" value="F:ubiquitin conjugating enzyme binding"/>
    <property type="evidence" value="ECO:0007669"/>
    <property type="project" value="TreeGrafter"/>
</dbReference>
<keyword evidence="3" id="KW-0862">Zinc</keyword>
<evidence type="ECO:0000256" key="2">
    <source>
        <dbReference type="ARBA" id="ARBA00022771"/>
    </source>
</evidence>
<evidence type="ECO:0000256" key="4">
    <source>
        <dbReference type="PROSITE-ProRule" id="PRU00455"/>
    </source>
</evidence>
<dbReference type="InterPro" id="IPR013010">
    <property type="entry name" value="Znf_SIAH"/>
</dbReference>
<dbReference type="Gene3D" id="3.30.40.10">
    <property type="entry name" value="Zinc/RING finger domain, C3HC4 (zinc finger)"/>
    <property type="match status" value="1"/>
</dbReference>
<dbReference type="EMBL" id="JAACXV010013339">
    <property type="protein sequence ID" value="KAF7273662.1"/>
    <property type="molecule type" value="Genomic_DNA"/>
</dbReference>
<dbReference type="Proteomes" id="UP000625711">
    <property type="component" value="Unassembled WGS sequence"/>
</dbReference>
<dbReference type="PANTHER" id="PTHR45877:SF2">
    <property type="entry name" value="E3 UBIQUITIN-PROTEIN LIGASE SINA-RELATED"/>
    <property type="match status" value="1"/>
</dbReference>
<feature type="domain" description="SIAH-type" evidence="5">
    <location>
        <begin position="57"/>
        <end position="114"/>
    </location>
</feature>
<proteinExistence type="predicted"/>
<dbReference type="GO" id="GO:0043161">
    <property type="term" value="P:proteasome-mediated ubiquitin-dependent protein catabolic process"/>
    <property type="evidence" value="ECO:0007669"/>
    <property type="project" value="TreeGrafter"/>
</dbReference>
<dbReference type="OrthoDB" id="6780401at2759"/>
<keyword evidence="7" id="KW-1185">Reference proteome</keyword>
<evidence type="ECO:0000259" key="5">
    <source>
        <dbReference type="PROSITE" id="PS51081"/>
    </source>
</evidence>
<dbReference type="GO" id="GO:0061630">
    <property type="term" value="F:ubiquitin protein ligase activity"/>
    <property type="evidence" value="ECO:0007669"/>
    <property type="project" value="TreeGrafter"/>
</dbReference>
<evidence type="ECO:0000313" key="7">
    <source>
        <dbReference type="Proteomes" id="UP000625711"/>
    </source>
</evidence>
<dbReference type="InterPro" id="IPR013087">
    <property type="entry name" value="Znf_C2H2_type"/>
</dbReference>
<evidence type="ECO:0000256" key="3">
    <source>
        <dbReference type="ARBA" id="ARBA00022833"/>
    </source>
</evidence>
<evidence type="ECO:0000256" key="1">
    <source>
        <dbReference type="ARBA" id="ARBA00022723"/>
    </source>
</evidence>
<organism evidence="6 7">
    <name type="scientific">Rhynchophorus ferrugineus</name>
    <name type="common">Red palm weevil</name>
    <name type="synonym">Curculio ferrugineus</name>
    <dbReference type="NCBI Taxonomy" id="354439"/>
    <lineage>
        <taxon>Eukaryota</taxon>
        <taxon>Metazoa</taxon>
        <taxon>Ecdysozoa</taxon>
        <taxon>Arthropoda</taxon>
        <taxon>Hexapoda</taxon>
        <taxon>Insecta</taxon>
        <taxon>Pterygota</taxon>
        <taxon>Neoptera</taxon>
        <taxon>Endopterygota</taxon>
        <taxon>Coleoptera</taxon>
        <taxon>Polyphaga</taxon>
        <taxon>Cucujiformia</taxon>
        <taxon>Curculionidae</taxon>
        <taxon>Dryophthorinae</taxon>
        <taxon>Rhynchophorus</taxon>
    </lineage>
</organism>
<evidence type="ECO:0000313" key="6">
    <source>
        <dbReference type="EMBL" id="KAF7273662.1"/>
    </source>
</evidence>
<sequence>MYLEEAVFKHLTCSQCSKYLSISPIKVYPDRSIKCGRCGKADDGGVESQLYNLIIKDAIFSCVNSYDGCPEMRTLSTMSAHEQTCRTEEYSCQLCAAFVGSASGLYFHCKNNHPAQSLDNSEFLVDVDKDGRDIRYFYSSGRKLFFISGRYESSRSEININLSYFGKHFKGDMKYTLRFKTIEGTILYGSKQYPCSIMHQEMAEAIKYTVDTSNLPKNILICTFDVYEKPALVYNEIPSII</sequence>
<reference evidence="6" key="1">
    <citation type="submission" date="2020-08" db="EMBL/GenBank/DDBJ databases">
        <title>Genome sequencing and assembly of the red palm weevil Rhynchophorus ferrugineus.</title>
        <authorList>
            <person name="Dias G.B."/>
            <person name="Bergman C.M."/>
            <person name="Manee M."/>
        </authorList>
    </citation>
    <scope>NUCLEOTIDE SEQUENCE</scope>
    <source>
        <strain evidence="6">AA-2017</strain>
        <tissue evidence="6">Whole larva</tissue>
    </source>
</reference>
<dbReference type="PANTHER" id="PTHR45877">
    <property type="entry name" value="E3 UBIQUITIN-PROTEIN LIGASE SIAH2"/>
    <property type="match status" value="1"/>
</dbReference>